<dbReference type="Pfam" id="PF01746">
    <property type="entry name" value="tRNA_m1G_MT"/>
    <property type="match status" value="1"/>
</dbReference>
<sequence>MLKINIISIFPEYLKPLELSLLGKAQEKGLIEINIHDLRKHTDDVHHSVDDTPYGGGAGMVMSPQPWGLAIDEVSESSEHFDLIVLTPAGKKFDQKMAKNFASKNNLIFACGRYEGIDARVSQYYASKSNFTVHEVSIGDYVLGGGEVATMVIVEATARLITGVLGNPDSLKEESHTLTNKDGSLVEYPSYTKPANWRGLDVPAILLSGNHGEIEKWRIKEAERRTQALTEE</sequence>
<dbReference type="AlphaFoldDB" id="A0A6J5Z9Z8"/>
<keyword evidence="10" id="KW-0949">S-adenosyl-L-methionine</keyword>
<comment type="subunit">
    <text evidence="4">Homodimer.</text>
</comment>
<keyword evidence="8" id="KW-0489">Methyltransferase</keyword>
<dbReference type="FunFam" id="3.40.1280.10:FF:000001">
    <property type="entry name" value="tRNA (guanine-N(1)-)-methyltransferase"/>
    <property type="match status" value="1"/>
</dbReference>
<evidence type="ECO:0000256" key="14">
    <source>
        <dbReference type="ARBA" id="ARBA00047783"/>
    </source>
</evidence>
<dbReference type="EMBL" id="CAESAM010000031">
    <property type="protein sequence ID" value="CAB4337827.1"/>
    <property type="molecule type" value="Genomic_DNA"/>
</dbReference>
<evidence type="ECO:0000256" key="1">
    <source>
        <dbReference type="ARBA" id="ARBA00002634"/>
    </source>
</evidence>
<dbReference type="InterPro" id="IPR023148">
    <property type="entry name" value="tRNA_m1G_MeTrfase_C_sf"/>
</dbReference>
<evidence type="ECO:0000256" key="11">
    <source>
        <dbReference type="ARBA" id="ARBA00022694"/>
    </source>
</evidence>
<dbReference type="InterPro" id="IPR002649">
    <property type="entry name" value="tRNA_m1G_MeTrfase_TrmD"/>
</dbReference>
<name>A0A6J5Z9Z8_9ZZZZ</name>
<evidence type="ECO:0000256" key="9">
    <source>
        <dbReference type="ARBA" id="ARBA00022679"/>
    </source>
</evidence>
<dbReference type="HAMAP" id="MF_00605">
    <property type="entry name" value="TrmD"/>
    <property type="match status" value="1"/>
</dbReference>
<dbReference type="InterPro" id="IPR016009">
    <property type="entry name" value="tRNA_MeTrfase_TRMD/TRM10"/>
</dbReference>
<comment type="catalytic activity">
    <reaction evidence="14">
        <text>guanosine(37) in tRNA + S-adenosyl-L-methionine = N(1)-methylguanosine(37) in tRNA + S-adenosyl-L-homocysteine + H(+)</text>
        <dbReference type="Rhea" id="RHEA:36899"/>
        <dbReference type="Rhea" id="RHEA-COMP:10145"/>
        <dbReference type="Rhea" id="RHEA-COMP:10147"/>
        <dbReference type="ChEBI" id="CHEBI:15378"/>
        <dbReference type="ChEBI" id="CHEBI:57856"/>
        <dbReference type="ChEBI" id="CHEBI:59789"/>
        <dbReference type="ChEBI" id="CHEBI:73542"/>
        <dbReference type="ChEBI" id="CHEBI:74269"/>
        <dbReference type="EC" id="2.1.1.228"/>
    </reaction>
</comment>
<dbReference type="CDD" id="cd18080">
    <property type="entry name" value="TrmD-like"/>
    <property type="match status" value="1"/>
</dbReference>
<keyword evidence="9" id="KW-0808">Transferase</keyword>
<evidence type="ECO:0000256" key="2">
    <source>
        <dbReference type="ARBA" id="ARBA00004496"/>
    </source>
</evidence>
<proteinExistence type="inferred from homology"/>
<evidence type="ECO:0000256" key="8">
    <source>
        <dbReference type="ARBA" id="ARBA00022603"/>
    </source>
</evidence>
<accession>A0A6J5Z9Z8</accession>
<keyword evidence="7" id="KW-0963">Cytoplasm</keyword>
<comment type="similarity">
    <text evidence="3">Belongs to the RNA methyltransferase TrmD family.</text>
</comment>
<evidence type="ECO:0000256" key="5">
    <source>
        <dbReference type="ARBA" id="ARBA00012807"/>
    </source>
</evidence>
<dbReference type="NCBIfam" id="NF000648">
    <property type="entry name" value="PRK00026.1"/>
    <property type="match status" value="1"/>
</dbReference>
<feature type="domain" description="tRNA methyltransferase TRMD/TRM10-type" evidence="15">
    <location>
        <begin position="2"/>
        <end position="228"/>
    </location>
</feature>
<keyword evidence="11" id="KW-0819">tRNA processing</keyword>
<evidence type="ECO:0000256" key="12">
    <source>
        <dbReference type="ARBA" id="ARBA00029736"/>
    </source>
</evidence>
<dbReference type="InterPro" id="IPR029026">
    <property type="entry name" value="tRNA_m1G_MTases_N"/>
</dbReference>
<organism evidence="16">
    <name type="scientific">freshwater metagenome</name>
    <dbReference type="NCBI Taxonomy" id="449393"/>
    <lineage>
        <taxon>unclassified sequences</taxon>
        <taxon>metagenomes</taxon>
        <taxon>ecological metagenomes</taxon>
    </lineage>
</organism>
<evidence type="ECO:0000259" key="15">
    <source>
        <dbReference type="Pfam" id="PF01746"/>
    </source>
</evidence>
<dbReference type="GO" id="GO:0005829">
    <property type="term" value="C:cytosol"/>
    <property type="evidence" value="ECO:0007669"/>
    <property type="project" value="TreeGrafter"/>
</dbReference>
<gene>
    <name evidence="16" type="ORF">UFOPK4171_00506</name>
</gene>
<dbReference type="PIRSF" id="PIRSF000386">
    <property type="entry name" value="tRNA_mtase"/>
    <property type="match status" value="1"/>
</dbReference>
<dbReference type="PANTHER" id="PTHR46417">
    <property type="entry name" value="TRNA (GUANINE-N(1)-)-METHYLTRANSFERASE"/>
    <property type="match status" value="1"/>
</dbReference>
<dbReference type="Gene3D" id="1.10.1270.20">
    <property type="entry name" value="tRNA(m1g37)methyltransferase, domain 2"/>
    <property type="match status" value="1"/>
</dbReference>
<dbReference type="PANTHER" id="PTHR46417:SF1">
    <property type="entry name" value="TRNA (GUANINE-N(1)-)-METHYLTRANSFERASE"/>
    <property type="match status" value="1"/>
</dbReference>
<evidence type="ECO:0000256" key="13">
    <source>
        <dbReference type="ARBA" id="ARBA00033392"/>
    </source>
</evidence>
<dbReference type="GO" id="GO:0002939">
    <property type="term" value="P:tRNA N1-guanine methylation"/>
    <property type="evidence" value="ECO:0007669"/>
    <property type="project" value="TreeGrafter"/>
</dbReference>
<dbReference type="NCBIfam" id="TIGR00088">
    <property type="entry name" value="trmD"/>
    <property type="match status" value="1"/>
</dbReference>
<evidence type="ECO:0000256" key="3">
    <source>
        <dbReference type="ARBA" id="ARBA00007630"/>
    </source>
</evidence>
<comment type="subcellular location">
    <subcellularLocation>
        <location evidence="2">Cytoplasm</location>
    </subcellularLocation>
</comment>
<protein>
    <recommendedName>
        <fullName evidence="6">tRNA (guanine-N(1)-)-methyltransferase</fullName>
        <ecNumber evidence="5">2.1.1.228</ecNumber>
    </recommendedName>
    <alternativeName>
        <fullName evidence="12">M1G-methyltransferase</fullName>
    </alternativeName>
    <alternativeName>
        <fullName evidence="13">tRNA [GM37] methyltransferase</fullName>
    </alternativeName>
</protein>
<evidence type="ECO:0000256" key="4">
    <source>
        <dbReference type="ARBA" id="ARBA00011738"/>
    </source>
</evidence>
<evidence type="ECO:0000256" key="7">
    <source>
        <dbReference type="ARBA" id="ARBA00022490"/>
    </source>
</evidence>
<dbReference type="SUPFAM" id="SSF75217">
    <property type="entry name" value="alpha/beta knot"/>
    <property type="match status" value="1"/>
</dbReference>
<reference evidence="16" key="1">
    <citation type="submission" date="2020-05" db="EMBL/GenBank/DDBJ databases">
        <authorList>
            <person name="Chiriac C."/>
            <person name="Salcher M."/>
            <person name="Ghai R."/>
            <person name="Kavagutti S V."/>
        </authorList>
    </citation>
    <scope>NUCLEOTIDE SEQUENCE</scope>
</reference>
<dbReference type="EC" id="2.1.1.228" evidence="5"/>
<dbReference type="GO" id="GO:0052906">
    <property type="term" value="F:tRNA (guanine(37)-N1)-methyltransferase activity"/>
    <property type="evidence" value="ECO:0007669"/>
    <property type="project" value="UniProtKB-EC"/>
</dbReference>
<dbReference type="InterPro" id="IPR029028">
    <property type="entry name" value="Alpha/beta_knot_MTases"/>
</dbReference>
<evidence type="ECO:0000256" key="10">
    <source>
        <dbReference type="ARBA" id="ARBA00022691"/>
    </source>
</evidence>
<evidence type="ECO:0000256" key="6">
    <source>
        <dbReference type="ARBA" id="ARBA00014679"/>
    </source>
</evidence>
<dbReference type="Gene3D" id="3.40.1280.10">
    <property type="match status" value="1"/>
</dbReference>
<evidence type="ECO:0000313" key="16">
    <source>
        <dbReference type="EMBL" id="CAB4337827.1"/>
    </source>
</evidence>
<comment type="function">
    <text evidence="1">Specifically methylates guanosine-37 in various tRNAs.</text>
</comment>